<evidence type="ECO:0000256" key="2">
    <source>
        <dbReference type="ARBA" id="ARBA00022729"/>
    </source>
</evidence>
<keyword evidence="6" id="KW-0812">Transmembrane</keyword>
<dbReference type="Pfam" id="PF13462">
    <property type="entry name" value="Thioredoxin_4"/>
    <property type="match status" value="1"/>
</dbReference>
<accession>A0A1G2G6F9</accession>
<dbReference type="Gene3D" id="3.40.30.10">
    <property type="entry name" value="Glutaredoxin"/>
    <property type="match status" value="1"/>
</dbReference>
<evidence type="ECO:0000313" key="8">
    <source>
        <dbReference type="EMBL" id="OGZ45834.1"/>
    </source>
</evidence>
<comment type="similarity">
    <text evidence="1">Belongs to the thioredoxin family. DsbA subfamily.</text>
</comment>
<dbReference type="SUPFAM" id="SSF52833">
    <property type="entry name" value="Thioredoxin-like"/>
    <property type="match status" value="1"/>
</dbReference>
<keyword evidence="6" id="KW-0472">Membrane</keyword>
<evidence type="ECO:0000256" key="6">
    <source>
        <dbReference type="SAM" id="Phobius"/>
    </source>
</evidence>
<evidence type="ECO:0000313" key="9">
    <source>
        <dbReference type="Proteomes" id="UP000177785"/>
    </source>
</evidence>
<keyword evidence="5" id="KW-0676">Redox-active center</keyword>
<dbReference type="Proteomes" id="UP000177785">
    <property type="component" value="Unassembled WGS sequence"/>
</dbReference>
<evidence type="ECO:0000256" key="5">
    <source>
        <dbReference type="ARBA" id="ARBA00023284"/>
    </source>
</evidence>
<keyword evidence="4" id="KW-1015">Disulfide bond</keyword>
<sequence length="241" mass="26084">MQEQQKSFFAPGAILFVGFLIALAIFFERGVDTLVIPRIPERVAEEAPASVVDAAKEESGIAVSVSEDDDAVLGSPSAPITIIEFSDFQCPFCGVFARDIKPKLEETYILPGKVKLVYRDYPILGEESRLAAVAAECAGEQGKFWEYQDILYQNQRAENQGGFRTANLFSFAQKLSLDAVAFGSCLSSGTYDEEVAKDTADAQAAGVPGTPVFIIQGKLYAGISTFEGFQAIIEKELGAIR</sequence>
<dbReference type="InterPro" id="IPR012336">
    <property type="entry name" value="Thioredoxin-like_fold"/>
</dbReference>
<dbReference type="PROSITE" id="PS51352">
    <property type="entry name" value="THIOREDOXIN_2"/>
    <property type="match status" value="1"/>
</dbReference>
<feature type="domain" description="Thioredoxin" evidence="7">
    <location>
        <begin position="41"/>
        <end position="238"/>
    </location>
</feature>
<gene>
    <name evidence="8" type="ORF">A2756_02920</name>
</gene>
<dbReference type="PANTHER" id="PTHR13887">
    <property type="entry name" value="GLUTATHIONE S-TRANSFERASE KAPPA"/>
    <property type="match status" value="1"/>
</dbReference>
<reference evidence="8 9" key="1">
    <citation type="journal article" date="2016" name="Nat. Commun.">
        <title>Thousands of microbial genomes shed light on interconnected biogeochemical processes in an aquifer system.</title>
        <authorList>
            <person name="Anantharaman K."/>
            <person name="Brown C.T."/>
            <person name="Hug L.A."/>
            <person name="Sharon I."/>
            <person name="Castelle C.J."/>
            <person name="Probst A.J."/>
            <person name="Thomas B.C."/>
            <person name="Singh A."/>
            <person name="Wilkins M.J."/>
            <person name="Karaoz U."/>
            <person name="Brodie E.L."/>
            <person name="Williams K.H."/>
            <person name="Hubbard S.S."/>
            <person name="Banfield J.F."/>
        </authorList>
    </citation>
    <scope>NUCLEOTIDE SEQUENCE [LARGE SCALE GENOMIC DNA]</scope>
</reference>
<comment type="caution">
    <text evidence="8">The sequence shown here is derived from an EMBL/GenBank/DDBJ whole genome shotgun (WGS) entry which is preliminary data.</text>
</comment>
<evidence type="ECO:0000259" key="7">
    <source>
        <dbReference type="PROSITE" id="PS51352"/>
    </source>
</evidence>
<feature type="transmembrane region" description="Helical" evidence="6">
    <location>
        <begin position="7"/>
        <end position="27"/>
    </location>
</feature>
<name>A0A1G2G6F9_9BACT</name>
<dbReference type="EMBL" id="MHNL01000005">
    <property type="protein sequence ID" value="OGZ45834.1"/>
    <property type="molecule type" value="Genomic_DNA"/>
</dbReference>
<dbReference type="PANTHER" id="PTHR13887:SF14">
    <property type="entry name" value="DISULFIDE BOND FORMATION PROTEIN D"/>
    <property type="match status" value="1"/>
</dbReference>
<protein>
    <recommendedName>
        <fullName evidence="7">Thioredoxin domain-containing protein</fullName>
    </recommendedName>
</protein>
<dbReference type="GO" id="GO:0016491">
    <property type="term" value="F:oxidoreductase activity"/>
    <property type="evidence" value="ECO:0007669"/>
    <property type="project" value="UniProtKB-KW"/>
</dbReference>
<evidence type="ECO:0000256" key="1">
    <source>
        <dbReference type="ARBA" id="ARBA00005791"/>
    </source>
</evidence>
<organism evidence="8 9">
    <name type="scientific">Candidatus Ryanbacteria bacterium RIFCSPHIGHO2_01_FULL_48_27</name>
    <dbReference type="NCBI Taxonomy" id="1802115"/>
    <lineage>
        <taxon>Bacteria</taxon>
        <taxon>Candidatus Ryaniibacteriota</taxon>
    </lineage>
</organism>
<evidence type="ECO:0000256" key="3">
    <source>
        <dbReference type="ARBA" id="ARBA00023002"/>
    </source>
</evidence>
<evidence type="ECO:0000256" key="4">
    <source>
        <dbReference type="ARBA" id="ARBA00023157"/>
    </source>
</evidence>
<dbReference type="STRING" id="1802115.A2756_02920"/>
<dbReference type="InterPro" id="IPR013766">
    <property type="entry name" value="Thioredoxin_domain"/>
</dbReference>
<dbReference type="AlphaFoldDB" id="A0A1G2G6F9"/>
<keyword evidence="6" id="KW-1133">Transmembrane helix</keyword>
<proteinExistence type="inferred from homology"/>
<dbReference type="InterPro" id="IPR036249">
    <property type="entry name" value="Thioredoxin-like_sf"/>
</dbReference>
<keyword evidence="2" id="KW-0732">Signal</keyword>
<keyword evidence="3" id="KW-0560">Oxidoreductase</keyword>